<accession>A0A7G9SAY0</accession>
<dbReference type="Proteomes" id="UP000515955">
    <property type="component" value="Chromosome"/>
</dbReference>
<protein>
    <submittedName>
        <fullName evidence="1">Uncharacterized protein</fullName>
    </submittedName>
</protein>
<evidence type="ECO:0000313" key="2">
    <source>
        <dbReference type="Proteomes" id="UP000515955"/>
    </source>
</evidence>
<dbReference type="EMBL" id="CP060717">
    <property type="protein sequence ID" value="QNN65005.1"/>
    <property type="molecule type" value="Genomic_DNA"/>
</dbReference>
<name>A0A7G9SAY0_9SPHN</name>
<dbReference type="PROSITE" id="PS51257">
    <property type="entry name" value="PROKAR_LIPOPROTEIN"/>
    <property type="match status" value="1"/>
</dbReference>
<gene>
    <name evidence="1" type="ORF">H9L12_12545</name>
</gene>
<organism evidence="1 2">
    <name type="scientific">Sphingomonas rhizophila</name>
    <dbReference type="NCBI Taxonomy" id="2071607"/>
    <lineage>
        <taxon>Bacteria</taxon>
        <taxon>Pseudomonadati</taxon>
        <taxon>Pseudomonadota</taxon>
        <taxon>Alphaproteobacteria</taxon>
        <taxon>Sphingomonadales</taxon>
        <taxon>Sphingomonadaceae</taxon>
        <taxon>Sphingomonas</taxon>
    </lineage>
</organism>
<evidence type="ECO:0000313" key="1">
    <source>
        <dbReference type="EMBL" id="QNN65005.1"/>
    </source>
</evidence>
<reference evidence="1 2" key="1">
    <citation type="submission" date="2020-08" db="EMBL/GenBank/DDBJ databases">
        <title>Genome sequence of Sphingomonas rhizophila KACC 19189T.</title>
        <authorList>
            <person name="Hyun D.-W."/>
            <person name="Bae J.-W."/>
        </authorList>
    </citation>
    <scope>NUCLEOTIDE SEQUENCE [LARGE SCALE GENOMIC DNA]</scope>
    <source>
        <strain evidence="1 2">KACC 19189</strain>
    </source>
</reference>
<dbReference type="AlphaFoldDB" id="A0A7G9SAY0"/>
<proteinExistence type="predicted"/>
<dbReference type="KEGG" id="srhi:H9L12_12545"/>
<dbReference type="RefSeq" id="WP_187542003.1">
    <property type="nucleotide sequence ID" value="NZ_CP060717.1"/>
</dbReference>
<keyword evidence="2" id="KW-1185">Reference proteome</keyword>
<sequence>MLRLMTAAAVLTLAACDKPAPAPAKPEITVRSAEQKRLFELDELNRAIGLKRAIYASGSTCQRVDASRFIGKYKNMDMWGVRCSDKRDWALFIGADNSVQVRLCKDTEKVGLPACKLDEATPAPAAPAS</sequence>